<accession>A0A0D2WVF5</accession>
<feature type="compositionally biased region" description="Low complexity" evidence="1">
    <location>
        <begin position="475"/>
        <end position="486"/>
    </location>
</feature>
<feature type="region of interest" description="Disordered" evidence="1">
    <location>
        <begin position="102"/>
        <end position="171"/>
    </location>
</feature>
<feature type="region of interest" description="Disordered" evidence="1">
    <location>
        <begin position="467"/>
        <end position="496"/>
    </location>
</feature>
<evidence type="ECO:0000313" key="2">
    <source>
        <dbReference type="EMBL" id="KJE96143.1"/>
    </source>
</evidence>
<feature type="compositionally biased region" description="Low complexity" evidence="1">
    <location>
        <begin position="116"/>
        <end position="131"/>
    </location>
</feature>
<feature type="region of interest" description="Disordered" evidence="1">
    <location>
        <begin position="309"/>
        <end position="335"/>
    </location>
</feature>
<reference evidence="3" key="1">
    <citation type="submission" date="2011-02" db="EMBL/GenBank/DDBJ databases">
        <title>The Genome Sequence of Capsaspora owczarzaki ATCC 30864.</title>
        <authorList>
            <person name="Russ C."/>
            <person name="Cuomo C."/>
            <person name="Burger G."/>
            <person name="Gray M.W."/>
            <person name="Holland P.W.H."/>
            <person name="King N."/>
            <person name="Lang F.B.F."/>
            <person name="Roger A.J."/>
            <person name="Ruiz-Trillo I."/>
            <person name="Young S.K."/>
            <person name="Zeng Q."/>
            <person name="Gargeya S."/>
            <person name="Alvarado L."/>
            <person name="Berlin A."/>
            <person name="Chapman S.B."/>
            <person name="Chen Z."/>
            <person name="Freedman E."/>
            <person name="Gellesch M."/>
            <person name="Goldberg J."/>
            <person name="Griggs A."/>
            <person name="Gujja S."/>
            <person name="Heilman E."/>
            <person name="Heiman D."/>
            <person name="Howarth C."/>
            <person name="Mehta T."/>
            <person name="Neiman D."/>
            <person name="Pearson M."/>
            <person name="Roberts A."/>
            <person name="Saif S."/>
            <person name="Shea T."/>
            <person name="Shenoy N."/>
            <person name="Sisk P."/>
            <person name="Stolte C."/>
            <person name="Sykes S."/>
            <person name="White J."/>
            <person name="Yandava C."/>
            <person name="Haas B."/>
            <person name="Nusbaum C."/>
            <person name="Birren B."/>
        </authorList>
    </citation>
    <scope>NUCLEOTIDE SEQUENCE</scope>
    <source>
        <strain evidence="3">ATCC 30864</strain>
    </source>
</reference>
<dbReference type="EMBL" id="KE346370">
    <property type="protein sequence ID" value="KJE96143.1"/>
    <property type="molecule type" value="Genomic_DNA"/>
</dbReference>
<feature type="region of interest" description="Disordered" evidence="1">
    <location>
        <begin position="207"/>
        <end position="231"/>
    </location>
</feature>
<organism evidence="2 3">
    <name type="scientific">Capsaspora owczarzaki (strain ATCC 30864)</name>
    <dbReference type="NCBI Taxonomy" id="595528"/>
    <lineage>
        <taxon>Eukaryota</taxon>
        <taxon>Filasterea</taxon>
        <taxon>Capsaspora</taxon>
    </lineage>
</organism>
<evidence type="ECO:0000313" key="3">
    <source>
        <dbReference type="Proteomes" id="UP000008743"/>
    </source>
</evidence>
<evidence type="ECO:0000256" key="1">
    <source>
        <dbReference type="SAM" id="MobiDB-lite"/>
    </source>
</evidence>
<sequence>MSSPLASAVAQLASTTSTTPTDASTATLASHASSSSSSSAMAVSESAGTAATTGTAGTAGAAGTGMAEQRELELSLITALLSASPSVRRFSNASGSMIIEEATSPTASDAKPQPRASSAGATAPAAAAATSSPPPPTSTTTAAASTAGVGEDADAPPAKPILPPWSNVPRVPVPPRSATVVAVSMKAAAGQVPATVREALSAQQQALLDQAQQHDANSQSSANANSTSNHAQTGLQEMQLQRHGVDTNVAMAMDASSLAPQVDHFENKPFDQILGAMRTTGTLVAQPPPAFNETSSIVAATASSSIHMADPMHPASGTADNLSGGENDDDGGPHALLQSASLLEQQASDATQQNRARAASTTFRTNVKRKQKLIDMEETTRSLSARCLSMHDELLQLQHEVGVLQQRVAAARLQWKQPEQPLQMPLQPLLHPQLQPSSGGASTVAAAAAMFAAQQQFVLPPSQADAMRKLTELAQQQQQQQQQQQPPAIPQPPPTDMLEWFKLFQQQPR</sequence>
<feature type="compositionally biased region" description="Low complexity" evidence="1">
    <location>
        <begin position="138"/>
        <end position="148"/>
    </location>
</feature>
<gene>
    <name evidence="2" type="ORF">CAOG_006508</name>
</gene>
<feature type="compositionally biased region" description="Low complexity" evidence="1">
    <location>
        <begin position="13"/>
        <end position="65"/>
    </location>
</feature>
<name>A0A0D2WVF5_CAPO3</name>
<dbReference type="RefSeq" id="XP_004345257.1">
    <property type="nucleotide sequence ID" value="XM_004345207.2"/>
</dbReference>
<proteinExistence type="predicted"/>
<feature type="region of interest" description="Disordered" evidence="1">
    <location>
        <begin position="1"/>
        <end position="67"/>
    </location>
</feature>
<dbReference type="InParanoid" id="A0A0D2WVF5"/>
<evidence type="ECO:0008006" key="4">
    <source>
        <dbReference type="Google" id="ProtNLM"/>
    </source>
</evidence>
<feature type="compositionally biased region" description="Polar residues" evidence="1">
    <location>
        <begin position="349"/>
        <end position="364"/>
    </location>
</feature>
<dbReference type="AlphaFoldDB" id="A0A0D2WVF5"/>
<dbReference type="Proteomes" id="UP000008743">
    <property type="component" value="Unassembled WGS sequence"/>
</dbReference>
<protein>
    <recommendedName>
        <fullName evidence="4">BZIP domain-containing protein</fullName>
    </recommendedName>
</protein>
<feature type="region of interest" description="Disordered" evidence="1">
    <location>
        <begin position="345"/>
        <end position="364"/>
    </location>
</feature>
<keyword evidence="3" id="KW-1185">Reference proteome</keyword>